<dbReference type="InterPro" id="IPR021957">
    <property type="entry name" value="DUF3574"/>
</dbReference>
<dbReference type="Pfam" id="PF12098">
    <property type="entry name" value="DUF3574"/>
    <property type="match status" value="1"/>
</dbReference>
<accession>A0A7W4ISY7</accession>
<feature type="signal peptide" evidence="1">
    <location>
        <begin position="1"/>
        <end position="19"/>
    </location>
</feature>
<dbReference type="PROSITE" id="PS51257">
    <property type="entry name" value="PROKAR_LIPOPROTEIN"/>
    <property type="match status" value="1"/>
</dbReference>
<evidence type="ECO:0000313" key="2">
    <source>
        <dbReference type="EMBL" id="MBB2168197.1"/>
    </source>
</evidence>
<proteinExistence type="predicted"/>
<protein>
    <submittedName>
        <fullName evidence="2">DUF3574 domain-containing protein</fullName>
    </submittedName>
</protein>
<evidence type="ECO:0000313" key="3">
    <source>
        <dbReference type="Proteomes" id="UP000559860"/>
    </source>
</evidence>
<evidence type="ECO:0000256" key="1">
    <source>
        <dbReference type="SAM" id="SignalP"/>
    </source>
</evidence>
<dbReference type="Proteomes" id="UP000559860">
    <property type="component" value="Unassembled WGS sequence"/>
</dbReference>
<dbReference type="AlphaFoldDB" id="A0A7W4ISY7"/>
<sequence length="146" mass="15678">MRAAAAGLLAASLTLAACAPAPPDRLATGAPACARFGARPGIEISLLFGRTRPDGSPVTDAQWHDFLARSVTPRFPDGLSVFQASGQWRDRTSQQVTSEPSRIVWIAAEADTPDLAVRLDAIRAEYRRAFQQQSVGLVIRADCQAF</sequence>
<reference evidence="2 3" key="1">
    <citation type="submission" date="2020-04" db="EMBL/GenBank/DDBJ databases">
        <title>Description of novel Gluconacetobacter.</title>
        <authorList>
            <person name="Sombolestani A."/>
        </authorList>
    </citation>
    <scope>NUCLEOTIDE SEQUENCE [LARGE SCALE GENOMIC DNA]</scope>
    <source>
        <strain evidence="2 3">LMG 27801</strain>
    </source>
</reference>
<keyword evidence="1" id="KW-0732">Signal</keyword>
<comment type="caution">
    <text evidence="2">The sequence shown here is derived from an EMBL/GenBank/DDBJ whole genome shotgun (WGS) entry which is preliminary data.</text>
</comment>
<gene>
    <name evidence="2" type="ORF">HLH36_07495</name>
</gene>
<organism evidence="2 3">
    <name type="scientific">Gluconacetobacter aggeris</name>
    <dbReference type="NCBI Taxonomy" id="1286186"/>
    <lineage>
        <taxon>Bacteria</taxon>
        <taxon>Pseudomonadati</taxon>
        <taxon>Pseudomonadota</taxon>
        <taxon>Alphaproteobacteria</taxon>
        <taxon>Acetobacterales</taxon>
        <taxon>Acetobacteraceae</taxon>
        <taxon>Gluconacetobacter</taxon>
    </lineage>
</organism>
<keyword evidence="3" id="KW-1185">Reference proteome</keyword>
<dbReference type="EMBL" id="JABEQD010000004">
    <property type="protein sequence ID" value="MBB2168197.1"/>
    <property type="molecule type" value="Genomic_DNA"/>
</dbReference>
<name>A0A7W4ISY7_9PROT</name>
<feature type="chain" id="PRO_5030842389" evidence="1">
    <location>
        <begin position="20"/>
        <end position="146"/>
    </location>
</feature>
<dbReference type="RefSeq" id="WP_182985795.1">
    <property type="nucleotide sequence ID" value="NZ_JABEQD010000004.1"/>
</dbReference>